<dbReference type="AlphaFoldDB" id="A0A1E1XVW4"/>
<name>A0A1E1XVW4_AMBSC</name>
<feature type="non-terminal residue" evidence="2">
    <location>
        <position position="215"/>
    </location>
</feature>
<keyword evidence="1" id="KW-0812">Transmembrane</keyword>
<keyword evidence="1" id="KW-0472">Membrane</keyword>
<evidence type="ECO:0000313" key="2">
    <source>
        <dbReference type="EMBL" id="JAU03428.1"/>
    </source>
</evidence>
<accession>A0A1E1XVW4</accession>
<feature type="non-terminal residue" evidence="2">
    <location>
        <position position="1"/>
    </location>
</feature>
<keyword evidence="1" id="KW-1133">Transmembrane helix</keyword>
<feature type="transmembrane region" description="Helical" evidence="1">
    <location>
        <begin position="97"/>
        <end position="122"/>
    </location>
</feature>
<reference evidence="2" key="1">
    <citation type="submission" date="2016-09" db="EMBL/GenBank/DDBJ databases">
        <authorList>
            <person name="Capua I."/>
            <person name="De Benedictis P."/>
            <person name="Joannis T."/>
            <person name="Lombin L.H."/>
            <person name="Cattoli G."/>
        </authorList>
    </citation>
    <scope>NUCLEOTIDE SEQUENCE</scope>
</reference>
<sequence length="215" mass="23760">IPYFALPPSRIPIFPICIASPILITHFLYCPLCLVLGNVYHSPALCLLCTLGNLLCLVSLFSPCLPILVCTIFPIFFPLQSWAQYGPPRCRCVPTLIFWGLYSLPFLSCLIYPLLTLILALFPILSLPSPLSPSAMPSLPSSLAMNPSAPTFACALCIWSDQMLPVPPPPYPNLLRFPIREFGDDCCVQTNGRLYMQLADLGYEQCPPSEPLVLE</sequence>
<dbReference type="EMBL" id="GFAA01000007">
    <property type="protein sequence ID" value="JAU03428.1"/>
    <property type="molecule type" value="mRNA"/>
</dbReference>
<evidence type="ECO:0000256" key="1">
    <source>
        <dbReference type="SAM" id="Phobius"/>
    </source>
</evidence>
<feature type="transmembrane region" description="Helical" evidence="1">
    <location>
        <begin position="44"/>
        <end position="77"/>
    </location>
</feature>
<reference evidence="2" key="2">
    <citation type="journal article" date="2017" name="Front. Cell. Infect. Microbiol.">
        <title>Analysis of the Salivary Gland Transcriptome of Unfed and Partially Fed Amblyomma sculptum Ticks and Descriptive Proteome of the Saliva.</title>
        <authorList>
            <person name="Esteves E."/>
            <person name="Maruyama S.R."/>
            <person name="Kawahara R."/>
            <person name="Fujita A."/>
            <person name="Martins L.A."/>
            <person name="Righi A.A."/>
            <person name="Costa F.B."/>
            <person name="Palmisano G."/>
            <person name="Labruna M.B."/>
            <person name="Sa-Nunes A."/>
            <person name="Ribeiro J.M.C."/>
            <person name="Fogaca A.C."/>
        </authorList>
    </citation>
    <scope>NUCLEOTIDE SEQUENCE</scope>
</reference>
<proteinExistence type="evidence at transcript level"/>
<protein>
    <submittedName>
        <fullName evidence="2">Uncharacterized protein</fullName>
    </submittedName>
</protein>
<organism evidence="2">
    <name type="scientific">Amblyomma sculptum</name>
    <name type="common">Tick</name>
    <dbReference type="NCBI Taxonomy" id="1581419"/>
    <lineage>
        <taxon>Eukaryota</taxon>
        <taxon>Metazoa</taxon>
        <taxon>Ecdysozoa</taxon>
        <taxon>Arthropoda</taxon>
        <taxon>Chelicerata</taxon>
        <taxon>Arachnida</taxon>
        <taxon>Acari</taxon>
        <taxon>Parasitiformes</taxon>
        <taxon>Ixodida</taxon>
        <taxon>Ixodoidea</taxon>
        <taxon>Ixodidae</taxon>
        <taxon>Amblyomminae</taxon>
        <taxon>Amblyomma</taxon>
    </lineage>
</organism>
<feature type="transmembrane region" description="Helical" evidence="1">
    <location>
        <begin position="12"/>
        <end position="37"/>
    </location>
</feature>